<dbReference type="Gene3D" id="6.10.30.10">
    <property type="match status" value="1"/>
</dbReference>
<dbReference type="Pfam" id="PF01796">
    <property type="entry name" value="OB_ChsH2_C"/>
    <property type="match status" value="1"/>
</dbReference>
<feature type="domain" description="ChsH2 rubredoxin-like zinc ribbon" evidence="2">
    <location>
        <begin position="18"/>
        <end position="50"/>
    </location>
</feature>
<dbReference type="EMBL" id="JAANES010000001">
    <property type="protein sequence ID" value="MBS3018846.1"/>
    <property type="molecule type" value="Genomic_DNA"/>
</dbReference>
<evidence type="ECO:0000259" key="2">
    <source>
        <dbReference type="Pfam" id="PF12172"/>
    </source>
</evidence>
<dbReference type="InterPro" id="IPR012340">
    <property type="entry name" value="NA-bd_OB-fold"/>
</dbReference>
<protein>
    <recommendedName>
        <fullName evidence="5">DNA-binding protein</fullName>
    </recommendedName>
</protein>
<sequence>MTPIQPSEDYGVQARYFDYLASGQWRIPVCTDCGKSIFYPRQICPYCAGRHFLWIEPKGTGTIYSKSIIPRSEKNGGAYCIVLVDMDEGFRMMSRMRLHPPDQVRIGMRVKSLLAHFEAIAQPQVLFDPIPGN</sequence>
<dbReference type="InterPro" id="IPR052513">
    <property type="entry name" value="Thioester_dehydratase-like"/>
</dbReference>
<dbReference type="PANTHER" id="PTHR34075">
    <property type="entry name" value="BLR3430 PROTEIN"/>
    <property type="match status" value="1"/>
</dbReference>
<dbReference type="RefSeq" id="WP_211456613.1">
    <property type="nucleotide sequence ID" value="NZ_JAANES010000001.1"/>
</dbReference>
<dbReference type="PANTHER" id="PTHR34075:SF5">
    <property type="entry name" value="BLR3430 PROTEIN"/>
    <property type="match status" value="1"/>
</dbReference>
<dbReference type="InterPro" id="IPR002878">
    <property type="entry name" value="ChsH2_C"/>
</dbReference>
<accession>A0ABS5LRK7</accession>
<evidence type="ECO:0000313" key="3">
    <source>
        <dbReference type="EMBL" id="MBS3018846.1"/>
    </source>
</evidence>
<keyword evidence="4" id="KW-1185">Reference proteome</keyword>
<evidence type="ECO:0000313" key="4">
    <source>
        <dbReference type="Proteomes" id="UP001647436"/>
    </source>
</evidence>
<dbReference type="SUPFAM" id="SSF50249">
    <property type="entry name" value="Nucleic acid-binding proteins"/>
    <property type="match status" value="1"/>
</dbReference>
<evidence type="ECO:0000259" key="1">
    <source>
        <dbReference type="Pfam" id="PF01796"/>
    </source>
</evidence>
<comment type="caution">
    <text evidence="3">The sequence shown here is derived from an EMBL/GenBank/DDBJ whole genome shotgun (WGS) entry which is preliminary data.</text>
</comment>
<evidence type="ECO:0008006" key="5">
    <source>
        <dbReference type="Google" id="ProtNLM"/>
    </source>
</evidence>
<gene>
    <name evidence="3" type="ORF">DJFAAGMI_01580</name>
</gene>
<proteinExistence type="predicted"/>
<dbReference type="Proteomes" id="UP001647436">
    <property type="component" value="Unassembled WGS sequence"/>
</dbReference>
<reference evidence="3 4" key="1">
    <citation type="submission" date="2020-03" db="EMBL/GenBank/DDBJ databases">
        <title>The role of nitrogen metabolism on polyethylene biodegradation.</title>
        <authorList>
            <person name="Peixoto J."/>
            <person name="Vizzotto C.S."/>
            <person name="Ramos A."/>
            <person name="Alves G."/>
            <person name="Steindorff A."/>
            <person name="Kruger R."/>
        </authorList>
    </citation>
    <scope>NUCLEOTIDE SEQUENCE [LARGE SCALE GENOMIC DNA]</scope>
    <source>
        <strain evidence="3 4">PE63</strain>
    </source>
</reference>
<name>A0ABS5LRK7_9BURK</name>
<dbReference type="InterPro" id="IPR022002">
    <property type="entry name" value="ChsH2_Znr"/>
</dbReference>
<organism evidence="3 4">
    <name type="scientific">Comamonas brasiliensis</name>
    <dbReference type="NCBI Taxonomy" id="1812482"/>
    <lineage>
        <taxon>Bacteria</taxon>
        <taxon>Pseudomonadati</taxon>
        <taxon>Pseudomonadota</taxon>
        <taxon>Betaproteobacteria</taxon>
        <taxon>Burkholderiales</taxon>
        <taxon>Comamonadaceae</taxon>
        <taxon>Comamonas</taxon>
    </lineage>
</organism>
<feature type="domain" description="ChsH2 C-terminal OB-fold" evidence="1">
    <location>
        <begin position="54"/>
        <end position="111"/>
    </location>
</feature>
<dbReference type="Pfam" id="PF12172">
    <property type="entry name" value="zf-ChsH2"/>
    <property type="match status" value="1"/>
</dbReference>